<proteinExistence type="predicted"/>
<dbReference type="AlphaFoldDB" id="A0A0G1MV26"/>
<reference evidence="1 2" key="1">
    <citation type="journal article" date="2015" name="Nature">
        <title>rRNA introns, odd ribosomes, and small enigmatic genomes across a large radiation of phyla.</title>
        <authorList>
            <person name="Brown C.T."/>
            <person name="Hug L.A."/>
            <person name="Thomas B.C."/>
            <person name="Sharon I."/>
            <person name="Castelle C.J."/>
            <person name="Singh A."/>
            <person name="Wilkins M.J."/>
            <person name="Williams K.H."/>
            <person name="Banfield J.F."/>
        </authorList>
    </citation>
    <scope>NUCLEOTIDE SEQUENCE [LARGE SCALE GENOMIC DNA]</scope>
</reference>
<dbReference type="PANTHER" id="PTHR42967">
    <property type="entry name" value="METAL DEPENDENT HYDROLASE"/>
    <property type="match status" value="1"/>
</dbReference>
<sequence length="215" mass="23757">MEISYLGHSSFRIKTSAGFVVTDPYDPKMVGLKFSGVEADIVTVSHDHADHNQYQLVKGVKRVVMGPGEYEIAGISIIGIPTFHDDKKGELRGKNTIYIIEAEGLRLAHLGDLGHLLSEAEVEEIGQVDILILPVGGEFTIGPKEATQVVMDIEPRVIIPMHYKTPGLNPDVFSKLVPVEEFLKEVSLTTERLPKFSVKKEELGEEQKVIVLEAK</sequence>
<gene>
    <name evidence="1" type="ORF">UX19_C0006G0017</name>
</gene>
<accession>A0A0G1MV26</accession>
<dbReference type="SUPFAM" id="SSF56281">
    <property type="entry name" value="Metallo-hydrolase/oxidoreductase"/>
    <property type="match status" value="1"/>
</dbReference>
<dbReference type="InterPro" id="IPR036866">
    <property type="entry name" value="RibonucZ/Hydroxyglut_hydro"/>
</dbReference>
<dbReference type="EMBL" id="LCLG01000006">
    <property type="protein sequence ID" value="KKU12141.1"/>
    <property type="molecule type" value="Genomic_DNA"/>
</dbReference>
<dbReference type="PANTHER" id="PTHR42967:SF1">
    <property type="entry name" value="MBL FOLD METALLO-HYDROLASE"/>
    <property type="match status" value="1"/>
</dbReference>
<dbReference type="PATRIC" id="fig|1618559.3.peg.198"/>
<keyword evidence="1" id="KW-0378">Hydrolase</keyword>
<comment type="caution">
    <text evidence="1">The sequence shown here is derived from an EMBL/GenBank/DDBJ whole genome shotgun (WGS) entry which is preliminary data.</text>
</comment>
<organism evidence="1 2">
    <name type="scientific">Candidatus Woesebacteria bacterium GW2011_GWA1_45_8</name>
    <dbReference type="NCBI Taxonomy" id="1618559"/>
    <lineage>
        <taxon>Bacteria</taxon>
        <taxon>Candidatus Woeseibacteriota</taxon>
    </lineage>
</organism>
<name>A0A0G1MV26_9BACT</name>
<evidence type="ECO:0000313" key="2">
    <source>
        <dbReference type="Proteomes" id="UP000034653"/>
    </source>
</evidence>
<evidence type="ECO:0000313" key="1">
    <source>
        <dbReference type="EMBL" id="KKU12141.1"/>
    </source>
</evidence>
<protein>
    <submittedName>
        <fullName evidence="1">Zn-dependent hydrolase of the beta-lactamase fold-like protein</fullName>
    </submittedName>
</protein>
<dbReference type="GO" id="GO:0016787">
    <property type="term" value="F:hydrolase activity"/>
    <property type="evidence" value="ECO:0007669"/>
    <property type="project" value="UniProtKB-KW"/>
</dbReference>
<dbReference type="Gene3D" id="3.60.15.10">
    <property type="entry name" value="Ribonuclease Z/Hydroxyacylglutathione hydrolase-like"/>
    <property type="match status" value="1"/>
</dbReference>
<dbReference type="Pfam" id="PF13483">
    <property type="entry name" value="Lactamase_B_3"/>
    <property type="match status" value="1"/>
</dbReference>
<dbReference type="Proteomes" id="UP000034653">
    <property type="component" value="Unassembled WGS sequence"/>
</dbReference>